<feature type="compositionally biased region" description="Basic residues" evidence="1">
    <location>
        <begin position="253"/>
        <end position="269"/>
    </location>
</feature>
<feature type="compositionally biased region" description="Low complexity" evidence="1">
    <location>
        <begin position="270"/>
        <end position="280"/>
    </location>
</feature>
<organism evidence="2">
    <name type="scientific">viral metagenome</name>
    <dbReference type="NCBI Taxonomy" id="1070528"/>
    <lineage>
        <taxon>unclassified sequences</taxon>
        <taxon>metagenomes</taxon>
        <taxon>organismal metagenomes</taxon>
    </lineage>
</organism>
<reference evidence="2" key="1">
    <citation type="journal article" date="2020" name="Nature">
        <title>Giant virus diversity and host interactions through global metagenomics.</title>
        <authorList>
            <person name="Schulz F."/>
            <person name="Roux S."/>
            <person name="Paez-Espino D."/>
            <person name="Jungbluth S."/>
            <person name="Walsh D.A."/>
            <person name="Denef V.J."/>
            <person name="McMahon K.D."/>
            <person name="Konstantinidis K.T."/>
            <person name="Eloe-Fadrosh E.A."/>
            <person name="Kyrpides N.C."/>
            <person name="Woyke T."/>
        </authorList>
    </citation>
    <scope>NUCLEOTIDE SEQUENCE</scope>
    <source>
        <strain evidence="2">GVMAG-M-3300023179-82</strain>
    </source>
</reference>
<feature type="region of interest" description="Disordered" evidence="1">
    <location>
        <begin position="248"/>
        <end position="280"/>
    </location>
</feature>
<dbReference type="AlphaFoldDB" id="A0A6C0H9I7"/>
<accession>A0A6C0H9I7</accession>
<protein>
    <submittedName>
        <fullName evidence="2">Uncharacterized protein</fullName>
    </submittedName>
</protein>
<dbReference type="EMBL" id="MN739899">
    <property type="protein sequence ID" value="QHT76663.1"/>
    <property type="molecule type" value="Genomic_DNA"/>
</dbReference>
<evidence type="ECO:0000256" key="1">
    <source>
        <dbReference type="SAM" id="MobiDB-lite"/>
    </source>
</evidence>
<name>A0A6C0H9I7_9ZZZZ</name>
<evidence type="ECO:0000313" key="2">
    <source>
        <dbReference type="EMBL" id="QHT76663.1"/>
    </source>
</evidence>
<proteinExistence type="predicted"/>
<sequence length="342" mass="39716">MEPYKITDIDLNYIYYSNIKQNQDKKIILIKYNDNNKLQNFVFQIPILDMVNNITIYDNYGEIDLSLNKDTPDIHKFIHFLNELENKIKNDAKTNLSSWFTLDNNNTTINYQKIIRGDSILKIKLIKNNDFETIIQMNNNIKIDLNNFSDNIPDNCPCKIILECYALWIHSSNVFGIFFRPVIISFYINNLYDYKFIEDSDIENIDIPDTDINGTNNKNNIFLTYPNNEKLQSEYNVLYNSLLNTEQRTNKIPNKRGPNKRSQKTKNTKKTSNTSNSEEITSSILQNSLLSKTLLLSNDNNSANNNIKSSDNNLSTNQLLLHDNIDNISSSSSIRDNSNEEM</sequence>